<protein>
    <submittedName>
        <fullName evidence="2">Uncharacterized protein</fullName>
    </submittedName>
</protein>
<feature type="region of interest" description="Disordered" evidence="1">
    <location>
        <begin position="1"/>
        <end position="32"/>
    </location>
</feature>
<evidence type="ECO:0000313" key="2">
    <source>
        <dbReference type="EMBL" id="GIY65389.1"/>
    </source>
</evidence>
<evidence type="ECO:0000313" key="3">
    <source>
        <dbReference type="Proteomes" id="UP001054945"/>
    </source>
</evidence>
<name>A0AAV4V6U6_CAEEX</name>
<evidence type="ECO:0000256" key="1">
    <source>
        <dbReference type="SAM" id="MobiDB-lite"/>
    </source>
</evidence>
<proteinExistence type="predicted"/>
<organism evidence="2 3">
    <name type="scientific">Caerostris extrusa</name>
    <name type="common">Bark spider</name>
    <name type="synonym">Caerostris bankana</name>
    <dbReference type="NCBI Taxonomy" id="172846"/>
    <lineage>
        <taxon>Eukaryota</taxon>
        <taxon>Metazoa</taxon>
        <taxon>Ecdysozoa</taxon>
        <taxon>Arthropoda</taxon>
        <taxon>Chelicerata</taxon>
        <taxon>Arachnida</taxon>
        <taxon>Araneae</taxon>
        <taxon>Araneomorphae</taxon>
        <taxon>Entelegynae</taxon>
        <taxon>Araneoidea</taxon>
        <taxon>Araneidae</taxon>
        <taxon>Caerostris</taxon>
    </lineage>
</organism>
<accession>A0AAV4V6U6</accession>
<keyword evidence="3" id="KW-1185">Reference proteome</keyword>
<gene>
    <name evidence="2" type="ORF">CEXT_777261</name>
</gene>
<comment type="caution">
    <text evidence="2">The sequence shown here is derived from an EMBL/GenBank/DDBJ whole genome shotgun (WGS) entry which is preliminary data.</text>
</comment>
<dbReference type="EMBL" id="BPLR01013984">
    <property type="protein sequence ID" value="GIY65389.1"/>
    <property type="molecule type" value="Genomic_DNA"/>
</dbReference>
<reference evidence="2 3" key="1">
    <citation type="submission" date="2021-06" db="EMBL/GenBank/DDBJ databases">
        <title>Caerostris extrusa draft genome.</title>
        <authorList>
            <person name="Kono N."/>
            <person name="Arakawa K."/>
        </authorList>
    </citation>
    <scope>NUCLEOTIDE SEQUENCE [LARGE SCALE GENOMIC DNA]</scope>
</reference>
<dbReference type="Proteomes" id="UP001054945">
    <property type="component" value="Unassembled WGS sequence"/>
</dbReference>
<dbReference type="AlphaFoldDB" id="A0AAV4V6U6"/>
<sequence length="94" mass="11081">MKEQKNKGGKKGQDGLEEKTPRRGKQRQDEFKERRCNNKMEFELDKISLYLTLFECQIQRADIVTKFWMSYLVGLLPNNIDQILAREDKEIGGD</sequence>